<feature type="region of interest" description="Disordered" evidence="1">
    <location>
        <begin position="329"/>
        <end position="361"/>
    </location>
</feature>
<evidence type="ECO:0000313" key="2">
    <source>
        <dbReference type="Proteomes" id="UP000694864"/>
    </source>
</evidence>
<protein>
    <submittedName>
        <fullName evidence="3">Stress response protein NST1-like</fullName>
    </submittedName>
</protein>
<feature type="region of interest" description="Disordered" evidence="1">
    <location>
        <begin position="1"/>
        <end position="116"/>
    </location>
</feature>
<reference evidence="3" key="2">
    <citation type="submission" date="2025-08" db="UniProtKB">
        <authorList>
            <consortium name="RefSeq"/>
        </authorList>
    </citation>
    <scope>IDENTIFICATION</scope>
    <source>
        <tissue evidence="3">Leaf</tissue>
    </source>
</reference>
<feature type="compositionally biased region" description="Basic and acidic residues" evidence="1">
    <location>
        <begin position="1"/>
        <end position="18"/>
    </location>
</feature>
<feature type="compositionally biased region" description="Basic and acidic residues" evidence="1">
    <location>
        <begin position="71"/>
        <end position="81"/>
    </location>
</feature>
<keyword evidence="2" id="KW-1185">Reference proteome</keyword>
<evidence type="ECO:0000256" key="1">
    <source>
        <dbReference type="SAM" id="MobiDB-lite"/>
    </source>
</evidence>
<dbReference type="RefSeq" id="XP_019086980.1">
    <property type="nucleotide sequence ID" value="XM_019231435.1"/>
</dbReference>
<feature type="compositionally biased region" description="Polar residues" evidence="1">
    <location>
        <begin position="338"/>
        <end position="361"/>
    </location>
</feature>
<evidence type="ECO:0000313" key="3">
    <source>
        <dbReference type="RefSeq" id="XP_019086980.1"/>
    </source>
</evidence>
<feature type="region of interest" description="Disordered" evidence="1">
    <location>
        <begin position="148"/>
        <end position="231"/>
    </location>
</feature>
<feature type="compositionally biased region" description="Basic and acidic residues" evidence="1">
    <location>
        <begin position="92"/>
        <end position="116"/>
    </location>
</feature>
<accession>A0ABM1QJP2</accession>
<sequence length="529" mass="58619">MGDEPRFSEKWDFRRKDNEFEDSSSDDPDSNSTQDPIIHNPNVLLDSSQVDNGPKTVTREEPVKTRKRRSKKDESKPEKPKQVGRRKPKTVSAEENKKKEEMGTVSAEETKKKEEIGTGMDGVGMFMETLLDDLTASRERLMDWVKTELYGASDENVASRPPSKKRGVAAAVAAKRPVKKRMTKKKKEEEEKMKKKEEEEKESEKQRKPSEHSQEMNTPEEKISEIAPNGRDLDCIARPLDRFLEGGQGMYIPKEKTPEIAQSGGDLGSNAGLLDKFLKGGPGGFGRNYFQQLQEDQEALVTQTEMENSKNETVKSQKSIVLAIQAPNLSKKQKKTSEANTNKNRSSMVERTGQETQTDHNFGTPFASQLSSSSSLPSFPVSSSLFPKLSSQSLLPSFPVPSSLFPLSSQGITPLASNTNFEPRQPVAQAPDLSEFQTGVQGFENSMFHNNGYFSGFPAAFQPHLLAGGYNFPQQLNSATSSQQRDDNNMFGGLRMAGGAIRYSGNRVPEAEVGSCISGFSEYRTSSGR</sequence>
<gene>
    <name evidence="3" type="primary">LOC104724500</name>
</gene>
<dbReference type="Proteomes" id="UP000694864">
    <property type="component" value="Chromosome 11"/>
</dbReference>
<feature type="compositionally biased region" description="Basic residues" evidence="1">
    <location>
        <begin position="176"/>
        <end position="185"/>
    </location>
</feature>
<organism evidence="2 3">
    <name type="scientific">Camelina sativa</name>
    <name type="common">False flax</name>
    <name type="synonym">Myagrum sativum</name>
    <dbReference type="NCBI Taxonomy" id="90675"/>
    <lineage>
        <taxon>Eukaryota</taxon>
        <taxon>Viridiplantae</taxon>
        <taxon>Streptophyta</taxon>
        <taxon>Embryophyta</taxon>
        <taxon>Tracheophyta</taxon>
        <taxon>Spermatophyta</taxon>
        <taxon>Magnoliopsida</taxon>
        <taxon>eudicotyledons</taxon>
        <taxon>Gunneridae</taxon>
        <taxon>Pentapetalae</taxon>
        <taxon>rosids</taxon>
        <taxon>malvids</taxon>
        <taxon>Brassicales</taxon>
        <taxon>Brassicaceae</taxon>
        <taxon>Camelineae</taxon>
        <taxon>Camelina</taxon>
    </lineage>
</organism>
<feature type="compositionally biased region" description="Basic and acidic residues" evidence="1">
    <location>
        <begin position="186"/>
        <end position="224"/>
    </location>
</feature>
<dbReference type="GeneID" id="104724500"/>
<name>A0ABM1QJP2_CAMSA</name>
<reference evidence="2" key="1">
    <citation type="journal article" date="2014" name="Nat. Commun.">
        <title>The emerging biofuel crop Camelina sativa retains a highly undifferentiated hexaploid genome structure.</title>
        <authorList>
            <person name="Kagale S."/>
            <person name="Koh C."/>
            <person name="Nixon J."/>
            <person name="Bollina V."/>
            <person name="Clarke W.E."/>
            <person name="Tuteja R."/>
            <person name="Spillane C."/>
            <person name="Robinson S.J."/>
            <person name="Links M.G."/>
            <person name="Clarke C."/>
            <person name="Higgins E.E."/>
            <person name="Huebert T."/>
            <person name="Sharpe A.G."/>
            <person name="Parkin I.A."/>
        </authorList>
    </citation>
    <scope>NUCLEOTIDE SEQUENCE [LARGE SCALE GENOMIC DNA]</scope>
    <source>
        <strain evidence="2">cv. DH55</strain>
    </source>
</reference>
<proteinExistence type="predicted"/>
<feature type="compositionally biased region" description="Acidic residues" evidence="1">
    <location>
        <begin position="19"/>
        <end position="29"/>
    </location>
</feature>